<keyword evidence="3" id="KW-1185">Reference proteome</keyword>
<evidence type="ECO:0000313" key="3">
    <source>
        <dbReference type="Proteomes" id="UP001497392"/>
    </source>
</evidence>
<accession>A0ABP1G5N6</accession>
<feature type="region of interest" description="Disordered" evidence="1">
    <location>
        <begin position="1"/>
        <end position="21"/>
    </location>
</feature>
<reference evidence="2 3" key="1">
    <citation type="submission" date="2024-06" db="EMBL/GenBank/DDBJ databases">
        <authorList>
            <person name="Kraege A."/>
            <person name="Thomma B."/>
        </authorList>
    </citation>
    <scope>NUCLEOTIDE SEQUENCE [LARGE SCALE GENOMIC DNA]</scope>
</reference>
<dbReference type="EMBL" id="CAXHTA020000017">
    <property type="protein sequence ID" value="CAL5227427.1"/>
    <property type="molecule type" value="Genomic_DNA"/>
</dbReference>
<sequence length="68" mass="7808">MPPRPERPPAASGNGQGLPPVRQKLVDASNREQVDRAIHENVLRELRKIGDTLYNDSWMYESPRCTHR</sequence>
<dbReference type="Proteomes" id="UP001497392">
    <property type="component" value="Unassembled WGS sequence"/>
</dbReference>
<gene>
    <name evidence="2" type="primary">g10389</name>
    <name evidence="2" type="ORF">VP750_LOCUS9333</name>
</gene>
<evidence type="ECO:0000313" key="2">
    <source>
        <dbReference type="EMBL" id="CAL5227427.1"/>
    </source>
</evidence>
<proteinExistence type="predicted"/>
<organism evidence="2 3">
    <name type="scientific">Coccomyxa viridis</name>
    <dbReference type="NCBI Taxonomy" id="1274662"/>
    <lineage>
        <taxon>Eukaryota</taxon>
        <taxon>Viridiplantae</taxon>
        <taxon>Chlorophyta</taxon>
        <taxon>core chlorophytes</taxon>
        <taxon>Trebouxiophyceae</taxon>
        <taxon>Trebouxiophyceae incertae sedis</taxon>
        <taxon>Coccomyxaceae</taxon>
        <taxon>Coccomyxa</taxon>
    </lineage>
</organism>
<comment type="caution">
    <text evidence="2">The sequence shown here is derived from an EMBL/GenBank/DDBJ whole genome shotgun (WGS) entry which is preliminary data.</text>
</comment>
<protein>
    <submittedName>
        <fullName evidence="2">G10389 protein</fullName>
    </submittedName>
</protein>
<name>A0ABP1G5N6_9CHLO</name>
<evidence type="ECO:0000256" key="1">
    <source>
        <dbReference type="SAM" id="MobiDB-lite"/>
    </source>
</evidence>